<dbReference type="InterPro" id="IPR003768">
    <property type="entry name" value="ScpA"/>
</dbReference>
<evidence type="ECO:0000256" key="1">
    <source>
        <dbReference type="ARBA" id="ARBA00044777"/>
    </source>
</evidence>
<dbReference type="Proteomes" id="UP000034736">
    <property type="component" value="Unassembled WGS sequence"/>
</dbReference>
<gene>
    <name evidence="2" type="ORF">UW30_C0001G0097</name>
</gene>
<dbReference type="AlphaFoldDB" id="A0A0G1JEC2"/>
<proteinExistence type="predicted"/>
<dbReference type="Pfam" id="PF02616">
    <property type="entry name" value="SMC_ScpA"/>
    <property type="match status" value="1"/>
</dbReference>
<dbReference type="EMBL" id="LCHU01000001">
    <property type="protein sequence ID" value="KKT42372.1"/>
    <property type="molecule type" value="Genomic_DNA"/>
</dbReference>
<evidence type="ECO:0000313" key="2">
    <source>
        <dbReference type="EMBL" id="KKT42372.1"/>
    </source>
</evidence>
<reference evidence="2 3" key="1">
    <citation type="journal article" date="2015" name="Nature">
        <title>rRNA introns, odd ribosomes, and small enigmatic genomes across a large radiation of phyla.</title>
        <authorList>
            <person name="Brown C.T."/>
            <person name="Hug L.A."/>
            <person name="Thomas B.C."/>
            <person name="Sharon I."/>
            <person name="Castelle C.J."/>
            <person name="Singh A."/>
            <person name="Wilkins M.J."/>
            <person name="Williams K.H."/>
            <person name="Banfield J.F."/>
        </authorList>
    </citation>
    <scope>NUCLEOTIDE SEQUENCE [LARGE SCALE GENOMIC DNA]</scope>
</reference>
<sequence length="239" mass="26938">MYSIALEKFAGPLDILLGLVEEEKLSINEISLSQVADQYISYLKSLEEMPKEELAAFLVIASTLILIKSRSLMPGLKISEEEEMDIKDLERRLKTYKFFKELSLKLRDINRQGRHLFGREAYLGMQAVFFPPAGLTKETLGKTIEELLAAIPLKESLPEDSIKKVVSLEEKMDELKDRLEKMINVNFSALGGSAFGGEGEKDKVEIIVGFLAILELVRQGFAIFEQKGVFGSIEMKKNE</sequence>
<dbReference type="STRING" id="1618647.UW30_C0001G0097"/>
<protein>
    <recommendedName>
        <fullName evidence="1">Segregation and condensation protein A</fullName>
    </recommendedName>
</protein>
<dbReference type="PANTHER" id="PTHR33969">
    <property type="entry name" value="SEGREGATION AND CONDENSATION PROTEIN A"/>
    <property type="match status" value="1"/>
</dbReference>
<comment type="caution">
    <text evidence="2">The sequence shown here is derived from an EMBL/GenBank/DDBJ whole genome shotgun (WGS) entry which is preliminary data.</text>
</comment>
<name>A0A0G1JEC2_9BACT</name>
<dbReference type="PANTHER" id="PTHR33969:SF2">
    <property type="entry name" value="SEGREGATION AND CONDENSATION PROTEIN A"/>
    <property type="match status" value="1"/>
</dbReference>
<organism evidence="2 3">
    <name type="scientific">Candidatus Giovannonibacteria bacterium GW2011_GWA2_44_13b</name>
    <dbReference type="NCBI Taxonomy" id="1618647"/>
    <lineage>
        <taxon>Bacteria</taxon>
        <taxon>Candidatus Giovannoniibacteriota</taxon>
    </lineage>
</organism>
<dbReference type="Gene3D" id="6.10.250.2410">
    <property type="match status" value="1"/>
</dbReference>
<evidence type="ECO:0000313" key="3">
    <source>
        <dbReference type="Proteomes" id="UP000034736"/>
    </source>
</evidence>
<accession>A0A0G1JEC2</accession>